<reference evidence="2" key="1">
    <citation type="journal article" date="2014" name="Int. J. Syst. Evol. Microbiol.">
        <title>Complete genome sequence of Corynebacterium casei LMG S-19264T (=DSM 44701T), isolated from a smear-ripened cheese.</title>
        <authorList>
            <consortium name="US DOE Joint Genome Institute (JGI-PGF)"/>
            <person name="Walter F."/>
            <person name="Albersmeier A."/>
            <person name="Kalinowski J."/>
            <person name="Ruckert C."/>
        </authorList>
    </citation>
    <scope>NUCLEOTIDE SEQUENCE</scope>
    <source>
        <strain evidence="2">KCTC 23077</strain>
    </source>
</reference>
<organism evidence="2 3">
    <name type="scientific">Cognatilysobacter bugurensis</name>
    <dbReference type="NCBI Taxonomy" id="543356"/>
    <lineage>
        <taxon>Bacteria</taxon>
        <taxon>Pseudomonadati</taxon>
        <taxon>Pseudomonadota</taxon>
        <taxon>Gammaproteobacteria</taxon>
        <taxon>Lysobacterales</taxon>
        <taxon>Lysobacteraceae</taxon>
        <taxon>Cognatilysobacter</taxon>
    </lineage>
</organism>
<keyword evidence="3" id="KW-1185">Reference proteome</keyword>
<accession>A0A918ST83</accession>
<feature type="transmembrane region" description="Helical" evidence="1">
    <location>
        <begin position="80"/>
        <end position="105"/>
    </location>
</feature>
<keyword evidence="1" id="KW-1133">Transmembrane helix</keyword>
<protein>
    <submittedName>
        <fullName evidence="2">Uncharacterized protein</fullName>
    </submittedName>
</protein>
<feature type="transmembrane region" description="Helical" evidence="1">
    <location>
        <begin position="55"/>
        <end position="74"/>
    </location>
</feature>
<evidence type="ECO:0000313" key="3">
    <source>
        <dbReference type="Proteomes" id="UP000646426"/>
    </source>
</evidence>
<proteinExistence type="predicted"/>
<name>A0A918ST83_9GAMM</name>
<dbReference type="AlphaFoldDB" id="A0A918ST83"/>
<dbReference type="EMBL" id="BMYD01000001">
    <property type="protein sequence ID" value="GHA69310.1"/>
    <property type="molecule type" value="Genomic_DNA"/>
</dbReference>
<gene>
    <name evidence="2" type="ORF">GCM10007067_01550</name>
</gene>
<evidence type="ECO:0000256" key="1">
    <source>
        <dbReference type="SAM" id="Phobius"/>
    </source>
</evidence>
<dbReference type="RefSeq" id="WP_189452383.1">
    <property type="nucleotide sequence ID" value="NZ_BMYD01000001.1"/>
</dbReference>
<comment type="caution">
    <text evidence="2">The sequence shown here is derived from an EMBL/GenBank/DDBJ whole genome shotgun (WGS) entry which is preliminary data.</text>
</comment>
<keyword evidence="1" id="KW-0472">Membrane</keyword>
<dbReference type="Proteomes" id="UP000646426">
    <property type="component" value="Unassembled WGS sequence"/>
</dbReference>
<reference evidence="2" key="2">
    <citation type="submission" date="2020-09" db="EMBL/GenBank/DDBJ databases">
        <authorList>
            <person name="Sun Q."/>
            <person name="Kim S."/>
        </authorList>
    </citation>
    <scope>NUCLEOTIDE SEQUENCE</scope>
    <source>
        <strain evidence="2">KCTC 23077</strain>
    </source>
</reference>
<sequence>MLNDVLIAPLLVGLTSLPVFVIAYYVRRGRLHLIHGIDASRLVDPVGFAIRISRLLFAVGFAMLGAAGGLLWAGHDAGRGQAVVVAMVVVVNLLGLALVVSVARARMRDGAPPRR</sequence>
<evidence type="ECO:0000313" key="2">
    <source>
        <dbReference type="EMBL" id="GHA69310.1"/>
    </source>
</evidence>
<keyword evidence="1" id="KW-0812">Transmembrane</keyword>
<feature type="transmembrane region" description="Helical" evidence="1">
    <location>
        <begin position="6"/>
        <end position="26"/>
    </location>
</feature>